<dbReference type="OrthoDB" id="2910790at2759"/>
<evidence type="ECO:0000313" key="2">
    <source>
        <dbReference type="EMBL" id="KAF9489062.1"/>
    </source>
</evidence>
<proteinExistence type="predicted"/>
<dbReference type="EMBL" id="MU154685">
    <property type="protein sequence ID" value="KAF9489062.1"/>
    <property type="molecule type" value="Genomic_DNA"/>
</dbReference>
<comment type="caution">
    <text evidence="2">The sequence shown here is derived from an EMBL/GenBank/DDBJ whole genome shotgun (WGS) entry which is preliminary data.</text>
</comment>
<evidence type="ECO:0000313" key="3">
    <source>
        <dbReference type="Proteomes" id="UP000807025"/>
    </source>
</evidence>
<reference evidence="2" key="1">
    <citation type="submission" date="2020-11" db="EMBL/GenBank/DDBJ databases">
        <authorList>
            <consortium name="DOE Joint Genome Institute"/>
            <person name="Ahrendt S."/>
            <person name="Riley R."/>
            <person name="Andreopoulos W."/>
            <person name="Labutti K."/>
            <person name="Pangilinan J."/>
            <person name="Ruiz-Duenas F.J."/>
            <person name="Barrasa J.M."/>
            <person name="Sanchez-Garcia M."/>
            <person name="Camarero S."/>
            <person name="Miyauchi S."/>
            <person name="Serrano A."/>
            <person name="Linde D."/>
            <person name="Babiker R."/>
            <person name="Drula E."/>
            <person name="Ayuso-Fernandez I."/>
            <person name="Pacheco R."/>
            <person name="Padilla G."/>
            <person name="Ferreira P."/>
            <person name="Barriuso J."/>
            <person name="Kellner H."/>
            <person name="Castanera R."/>
            <person name="Alfaro M."/>
            <person name="Ramirez L."/>
            <person name="Pisabarro A.G."/>
            <person name="Kuo A."/>
            <person name="Tritt A."/>
            <person name="Lipzen A."/>
            <person name="He G."/>
            <person name="Yan M."/>
            <person name="Ng V."/>
            <person name="Cullen D."/>
            <person name="Martin F."/>
            <person name="Rosso M.-N."/>
            <person name="Henrissat B."/>
            <person name="Hibbett D."/>
            <person name="Martinez A.T."/>
            <person name="Grigoriev I.V."/>
        </authorList>
    </citation>
    <scope>NUCLEOTIDE SEQUENCE</scope>
    <source>
        <strain evidence="2">ATCC 90797</strain>
    </source>
</reference>
<evidence type="ECO:0000259" key="1">
    <source>
        <dbReference type="Pfam" id="PF20236"/>
    </source>
</evidence>
<dbReference type="InterPro" id="IPR046528">
    <property type="entry name" value="DUF6593"/>
</dbReference>
<name>A0A9P5ZKI9_PLEER</name>
<organism evidence="2 3">
    <name type="scientific">Pleurotus eryngii</name>
    <name type="common">Boletus of the steppes</name>
    <dbReference type="NCBI Taxonomy" id="5323"/>
    <lineage>
        <taxon>Eukaryota</taxon>
        <taxon>Fungi</taxon>
        <taxon>Dikarya</taxon>
        <taxon>Basidiomycota</taxon>
        <taxon>Agaricomycotina</taxon>
        <taxon>Agaricomycetes</taxon>
        <taxon>Agaricomycetidae</taxon>
        <taxon>Agaricales</taxon>
        <taxon>Pleurotineae</taxon>
        <taxon>Pleurotaceae</taxon>
        <taxon>Pleurotus</taxon>
    </lineage>
</organism>
<dbReference type="Pfam" id="PF20236">
    <property type="entry name" value="DUF6593"/>
    <property type="match status" value="1"/>
</dbReference>
<sequence length="187" mass="21336">MQAVSLDNVYTLEDRTALISSSDFDDIYDRLFLRVSRPTKATSTMIYKMKHRSSRHRDSQPLTAEPIVVLDFTPDESLGNISFPKAKVTVPMARYLRKTSLFGGSLSRKFIGSDGREYTWNRGCVQGQEWTCTTENFLVAHYDLKPPQQRVYGTSGNTLKIYQPFFPLAVEIVASLTIMRHIAQFNL</sequence>
<gene>
    <name evidence="2" type="ORF">BDN71DRAFT_1477380</name>
</gene>
<keyword evidence="3" id="KW-1185">Reference proteome</keyword>
<dbReference type="AlphaFoldDB" id="A0A9P5ZKI9"/>
<accession>A0A9P5ZKI9</accession>
<feature type="domain" description="DUF6593" evidence="1">
    <location>
        <begin position="45"/>
        <end position="181"/>
    </location>
</feature>
<protein>
    <recommendedName>
        <fullName evidence="1">DUF6593 domain-containing protein</fullName>
    </recommendedName>
</protein>
<dbReference type="Proteomes" id="UP000807025">
    <property type="component" value="Unassembled WGS sequence"/>
</dbReference>